<proteinExistence type="predicted"/>
<comment type="caution">
    <text evidence="1">The sequence shown here is derived from an EMBL/GenBank/DDBJ whole genome shotgun (WGS) entry which is preliminary data.</text>
</comment>
<gene>
    <name evidence="1" type="ORF">GB928_014290</name>
</gene>
<protein>
    <submittedName>
        <fullName evidence="1">Uncharacterized protein</fullName>
    </submittedName>
</protein>
<accession>A0ABT8XG06</accession>
<reference evidence="1" key="1">
    <citation type="submission" date="2022-04" db="EMBL/GenBank/DDBJ databases">
        <title>Shinella lacus sp. nov., a novel member of the genus Shinella from water.</title>
        <authorList>
            <person name="Deng Y."/>
        </authorList>
    </citation>
    <scope>NUCLEOTIDE SEQUENCE</scope>
    <source>
        <strain evidence="1">JCM 31239</strain>
    </source>
</reference>
<evidence type="ECO:0000313" key="1">
    <source>
        <dbReference type="EMBL" id="MDO6122358.1"/>
    </source>
</evidence>
<name>A0ABT8XG06_9HYPH</name>
<sequence length="169" mass="17854">MTAYSRASPADCLEHRLSLSGPDRMALKATTHSAQLASVAEIIGINPSELESAFVCEEWSAELATGVVRLGPETASLHGIGSSPCGIMDLIRLYDSADLSKVLQALEDAATSPSVFTFSTTLRPGPGLYRPVFCFGQSDTVDGTSGMIRGTFAVARLCVRMGSRPEALN</sequence>
<evidence type="ECO:0000313" key="2">
    <source>
        <dbReference type="Proteomes" id="UP001177080"/>
    </source>
</evidence>
<dbReference type="Proteomes" id="UP001177080">
    <property type="component" value="Unassembled WGS sequence"/>
</dbReference>
<dbReference type="EMBL" id="WHSC02000006">
    <property type="protein sequence ID" value="MDO6122358.1"/>
    <property type="molecule type" value="Genomic_DNA"/>
</dbReference>
<organism evidence="1 2">
    <name type="scientific">Shinella curvata</name>
    <dbReference type="NCBI Taxonomy" id="1817964"/>
    <lineage>
        <taxon>Bacteria</taxon>
        <taxon>Pseudomonadati</taxon>
        <taxon>Pseudomonadota</taxon>
        <taxon>Alphaproteobacteria</taxon>
        <taxon>Hyphomicrobiales</taxon>
        <taxon>Rhizobiaceae</taxon>
        <taxon>Shinella</taxon>
    </lineage>
</organism>
<dbReference type="RefSeq" id="WP_244760065.1">
    <property type="nucleotide sequence ID" value="NZ_JALJCJ010000002.1"/>
</dbReference>
<keyword evidence="2" id="KW-1185">Reference proteome</keyword>